<evidence type="ECO:0000313" key="3">
    <source>
        <dbReference type="Proteomes" id="UP001375370"/>
    </source>
</evidence>
<evidence type="ECO:0000313" key="2">
    <source>
        <dbReference type="EMBL" id="WWX25548.1"/>
    </source>
</evidence>
<keyword evidence="1" id="KW-0472">Membrane</keyword>
<reference evidence="2 3" key="1">
    <citation type="submission" date="2024-03" db="EMBL/GenBank/DDBJ databases">
        <title>A Dehalogenimonas Isolated from Estuarine Sediments Dihaloeliminates Chlorinated Alkanes.</title>
        <authorList>
            <person name="Yang Y."/>
            <person name="Wang H."/>
        </authorList>
    </citation>
    <scope>NUCLEOTIDE SEQUENCE [LARGE SCALE GENOMIC DNA]</scope>
    <source>
        <strain evidence="2 3">W</strain>
    </source>
</reference>
<evidence type="ECO:0000256" key="1">
    <source>
        <dbReference type="SAM" id="Phobius"/>
    </source>
</evidence>
<gene>
    <name evidence="2" type="ORF">V8247_00840</name>
</gene>
<accession>A0ABZ2J9W1</accession>
<keyword evidence="3" id="KW-1185">Reference proteome</keyword>
<dbReference type="Proteomes" id="UP001375370">
    <property type="component" value="Chromosome"/>
</dbReference>
<name>A0ABZ2J9W1_9CHLR</name>
<sequence>MAQNRKSIQPAAAALLGGVILLAVIGTYSGWWKVNIIIGEFTLAHWIGWIGGAVIAVFVPLYSLLKRVFKIQSFATLSFHVFSNLTAFGLVAVHFAYQLSRPAGFGPDWGTGLGLLTVVSGIVLTGIVQRFGLAPRHYRKLRRAHIVLGITLVLLLPLHILKNTGVI</sequence>
<organism evidence="2 3">
    <name type="scientific">Candidatus Dehalogenimonas loeffleri</name>
    <dbReference type="NCBI Taxonomy" id="3127115"/>
    <lineage>
        <taxon>Bacteria</taxon>
        <taxon>Bacillati</taxon>
        <taxon>Chloroflexota</taxon>
        <taxon>Dehalococcoidia</taxon>
        <taxon>Dehalococcoidales</taxon>
        <taxon>Dehalococcoidaceae</taxon>
        <taxon>Dehalogenimonas</taxon>
    </lineage>
</organism>
<dbReference type="EMBL" id="CP146612">
    <property type="protein sequence ID" value="WWX25548.1"/>
    <property type="molecule type" value="Genomic_DNA"/>
</dbReference>
<feature type="transmembrane region" description="Helical" evidence="1">
    <location>
        <begin position="109"/>
        <end position="132"/>
    </location>
</feature>
<evidence type="ECO:0008006" key="4">
    <source>
        <dbReference type="Google" id="ProtNLM"/>
    </source>
</evidence>
<keyword evidence="1" id="KW-1133">Transmembrane helix</keyword>
<proteinExistence type="predicted"/>
<dbReference type="RefSeq" id="WP_338737808.1">
    <property type="nucleotide sequence ID" value="NZ_CP146612.1"/>
</dbReference>
<protein>
    <recommendedName>
        <fullName evidence="4">Ferric oxidoreductase domain-containing protein</fullName>
    </recommendedName>
</protein>
<feature type="transmembrane region" description="Helical" evidence="1">
    <location>
        <begin position="43"/>
        <end position="65"/>
    </location>
</feature>
<feature type="transmembrane region" description="Helical" evidence="1">
    <location>
        <begin position="12"/>
        <end position="31"/>
    </location>
</feature>
<feature type="transmembrane region" description="Helical" evidence="1">
    <location>
        <begin position="77"/>
        <end position="97"/>
    </location>
</feature>
<keyword evidence="1" id="KW-0812">Transmembrane</keyword>
<feature type="transmembrane region" description="Helical" evidence="1">
    <location>
        <begin position="144"/>
        <end position="161"/>
    </location>
</feature>